<sequence length="465" mass="54287">MGAVVKLKGKPQPRQEEFFLDTHRHIGYGGARGGGKSWAMRRKFVLMCLKYPGIDILLLRRTYPELYSNHVLPLMEELKGIAKYRDKTHEFVFPNRSRLVLGYLKLEKDVFQYQGHEYDVIGLEEATNFTEYQARWMRTCNRTTKAELKAMGFSPRMYYTANPGGPGHGWFKRLFITREYGPKDNPDDYSFIPARVYDNKILMEINPEYVQDLESLPDDLRRAYLEGDWDVFAGQYFSEWRRDKHIIKPFPIPQGWKRFRSMDWGYNDPCAVYWHAVDPEGRVYTYRELYITQTKASDVAKKTLELSEGENIAYTVASPDIWAKRGNDGLQGESIAETFINNGVMLTKADDDRLNGWQRMHEYLADAPDGKPWWQIFDVCQNLTRTLPDLVHDEHRVEDVDDKCEDHAAESCRYALMSRPSVKAASFIAPDARTKPAQPGTVQNLINLLQKEREREEEESWLERY</sequence>
<dbReference type="Pfam" id="PF03237">
    <property type="entry name" value="Terminase_6N"/>
    <property type="match status" value="1"/>
</dbReference>
<evidence type="ECO:0000313" key="1">
    <source>
        <dbReference type="EMBL" id="QNB45848.1"/>
    </source>
</evidence>
<dbReference type="KEGG" id="tfr:BR63_05675"/>
<proteinExistence type="predicted"/>
<evidence type="ECO:0000313" key="2">
    <source>
        <dbReference type="Proteomes" id="UP000515847"/>
    </source>
</evidence>
<organism evidence="1 2">
    <name type="scientific">Thermanaerosceptrum fracticalcis</name>
    <dbReference type="NCBI Taxonomy" id="1712410"/>
    <lineage>
        <taxon>Bacteria</taxon>
        <taxon>Bacillati</taxon>
        <taxon>Bacillota</taxon>
        <taxon>Clostridia</taxon>
        <taxon>Eubacteriales</taxon>
        <taxon>Peptococcaceae</taxon>
        <taxon>Thermanaerosceptrum</taxon>
    </lineage>
</organism>
<dbReference type="Gene3D" id="3.30.420.280">
    <property type="match status" value="1"/>
</dbReference>
<reference evidence="1 2" key="1">
    <citation type="journal article" date="2019" name="Front. Microbiol.">
        <title>Thermoanaerosceptrum fracticalcis gen. nov. sp. nov., a Novel Fumarate-Fermenting Microorganism From a Deep Fractured Carbonate Aquifer of the US Great Basin.</title>
        <authorList>
            <person name="Hamilton-Brehm S.D."/>
            <person name="Stewart L.E."/>
            <person name="Zavarin M."/>
            <person name="Caldwell M."/>
            <person name="Lawson P.A."/>
            <person name="Onstott T.C."/>
            <person name="Grzymski J."/>
            <person name="Neveux I."/>
            <person name="Lollar B.S."/>
            <person name="Russell C.E."/>
            <person name="Moser D.P."/>
        </authorList>
    </citation>
    <scope>NUCLEOTIDE SEQUENCE [LARGE SCALE GENOMIC DNA]</scope>
    <source>
        <strain evidence="1 2">DRI-13</strain>
    </source>
</reference>
<dbReference type="EMBL" id="CP045798">
    <property type="protein sequence ID" value="QNB45848.1"/>
    <property type="molecule type" value="Genomic_DNA"/>
</dbReference>
<dbReference type="AlphaFoldDB" id="A0A7G6E194"/>
<dbReference type="OrthoDB" id="9768556at2"/>
<dbReference type="Gene3D" id="3.40.50.300">
    <property type="entry name" value="P-loop containing nucleotide triphosphate hydrolases"/>
    <property type="match status" value="1"/>
</dbReference>
<protein>
    <submittedName>
        <fullName evidence="1">Uncharacterized protein</fullName>
    </submittedName>
</protein>
<dbReference type="InterPro" id="IPR027417">
    <property type="entry name" value="P-loop_NTPase"/>
</dbReference>
<name>A0A7G6E194_THEFR</name>
<keyword evidence="2" id="KW-1185">Reference proteome</keyword>
<dbReference type="Proteomes" id="UP000515847">
    <property type="component" value="Chromosome"/>
</dbReference>
<dbReference type="RefSeq" id="WP_034424682.1">
    <property type="nucleotide sequence ID" value="NZ_CP045798.1"/>
</dbReference>
<accession>A0A7G6E194</accession>
<gene>
    <name evidence="1" type="ORF">BR63_05675</name>
</gene>